<accession>A0A0D3L144</accession>
<protein>
    <submittedName>
        <fullName evidence="1">Uncharacterized protein</fullName>
    </submittedName>
</protein>
<dbReference type="EnsemblProtists" id="EOD41729">
    <property type="protein sequence ID" value="EOD41729"/>
    <property type="gene ID" value="EMIHUDRAFT_194207"/>
</dbReference>
<keyword evidence="2" id="KW-1185">Reference proteome</keyword>
<organism evidence="1 2">
    <name type="scientific">Emiliania huxleyi (strain CCMP1516)</name>
    <dbReference type="NCBI Taxonomy" id="280463"/>
    <lineage>
        <taxon>Eukaryota</taxon>
        <taxon>Haptista</taxon>
        <taxon>Haptophyta</taxon>
        <taxon>Prymnesiophyceae</taxon>
        <taxon>Isochrysidales</taxon>
        <taxon>Noelaerhabdaceae</taxon>
        <taxon>Emiliania</taxon>
    </lineage>
</organism>
<evidence type="ECO:0000313" key="1">
    <source>
        <dbReference type="EnsemblProtists" id="EOD41729"/>
    </source>
</evidence>
<evidence type="ECO:0000313" key="2">
    <source>
        <dbReference type="Proteomes" id="UP000013827"/>
    </source>
</evidence>
<dbReference type="HOGENOM" id="CLU_571663_0_0_1"/>
<dbReference type="Proteomes" id="UP000013827">
    <property type="component" value="Unassembled WGS sequence"/>
</dbReference>
<proteinExistence type="predicted"/>
<name>A0A0D3L144_EMIH1</name>
<dbReference type="AlphaFoldDB" id="A0A0D3L144"/>
<dbReference type="PaxDb" id="2903-EOD41729"/>
<dbReference type="GeneID" id="17286999"/>
<sequence>MLGSSGHSGSACSNTRRSEVEATRSLIADLSWNNLSWQQAKTVLLGAQKAPDSRFFELPQVLVPKILKMAHRPQWQPRFTGLRAVPRRMGLISARGTRLSFRANPSLVESDDPRSTPSVELDGEGVQACVLRLSEVGIGSVVRLFRVSDGGEQLAVCFSVDPRWDTSPEREFSQEEVHVLFDAPRSRATSEWATLLPQHEGRAVPAGRVEKYLAHVAGWSGWSSGRCSGAGPDGRAQDVELHFLFDFERRTVRLGLCAEWAVDGMSDWGVTGWRFFGRAFPLGEGRLRLGIAGFYGDAGRVVQPDGGVEIKRVSATVSAPHPSGEFYTAFAENLCEEEGVAPQVVAELRRAFDTAVVSGTPWSWVEAVACNPAECVSCQFANSNGWQDFCFSTGCDGGGWGQSASTSTWNCDVRRSGCRKPAPHSDPWRADQPLEWWCCAGDGEEEGCGFAVCGPCHAAAPDAHAQTGCTMPLLQRWW</sequence>
<reference evidence="1" key="2">
    <citation type="submission" date="2024-10" db="UniProtKB">
        <authorList>
            <consortium name="EnsemblProtists"/>
        </authorList>
    </citation>
    <scope>IDENTIFICATION</scope>
</reference>
<dbReference type="RefSeq" id="XP_005794158.1">
    <property type="nucleotide sequence ID" value="XM_005794101.1"/>
</dbReference>
<dbReference type="KEGG" id="ehx:EMIHUDRAFT_194207"/>
<reference evidence="2" key="1">
    <citation type="journal article" date="2013" name="Nature">
        <title>Pan genome of the phytoplankton Emiliania underpins its global distribution.</title>
        <authorList>
            <person name="Read B.A."/>
            <person name="Kegel J."/>
            <person name="Klute M.J."/>
            <person name="Kuo A."/>
            <person name="Lefebvre S.C."/>
            <person name="Maumus F."/>
            <person name="Mayer C."/>
            <person name="Miller J."/>
            <person name="Monier A."/>
            <person name="Salamov A."/>
            <person name="Young J."/>
            <person name="Aguilar M."/>
            <person name="Claverie J.M."/>
            <person name="Frickenhaus S."/>
            <person name="Gonzalez K."/>
            <person name="Herman E.K."/>
            <person name="Lin Y.C."/>
            <person name="Napier J."/>
            <person name="Ogata H."/>
            <person name="Sarno A.F."/>
            <person name="Shmutz J."/>
            <person name="Schroeder D."/>
            <person name="de Vargas C."/>
            <person name="Verret F."/>
            <person name="von Dassow P."/>
            <person name="Valentin K."/>
            <person name="Van de Peer Y."/>
            <person name="Wheeler G."/>
            <person name="Dacks J.B."/>
            <person name="Delwiche C.F."/>
            <person name="Dyhrman S.T."/>
            <person name="Glockner G."/>
            <person name="John U."/>
            <person name="Richards T."/>
            <person name="Worden A.Z."/>
            <person name="Zhang X."/>
            <person name="Grigoriev I.V."/>
            <person name="Allen A.E."/>
            <person name="Bidle K."/>
            <person name="Borodovsky M."/>
            <person name="Bowler C."/>
            <person name="Brownlee C."/>
            <person name="Cock J.M."/>
            <person name="Elias M."/>
            <person name="Gladyshev V.N."/>
            <person name="Groth M."/>
            <person name="Guda C."/>
            <person name="Hadaegh A."/>
            <person name="Iglesias-Rodriguez M.D."/>
            <person name="Jenkins J."/>
            <person name="Jones B.M."/>
            <person name="Lawson T."/>
            <person name="Leese F."/>
            <person name="Lindquist E."/>
            <person name="Lobanov A."/>
            <person name="Lomsadze A."/>
            <person name="Malik S.B."/>
            <person name="Marsh M.E."/>
            <person name="Mackinder L."/>
            <person name="Mock T."/>
            <person name="Mueller-Roeber B."/>
            <person name="Pagarete A."/>
            <person name="Parker M."/>
            <person name="Probert I."/>
            <person name="Quesneville H."/>
            <person name="Raines C."/>
            <person name="Rensing S.A."/>
            <person name="Riano-Pachon D.M."/>
            <person name="Richier S."/>
            <person name="Rokitta S."/>
            <person name="Shiraiwa Y."/>
            <person name="Soanes D.M."/>
            <person name="van der Giezen M."/>
            <person name="Wahlund T.M."/>
            <person name="Williams B."/>
            <person name="Wilson W."/>
            <person name="Wolfe G."/>
            <person name="Wurch L.L."/>
        </authorList>
    </citation>
    <scope>NUCLEOTIDE SEQUENCE</scope>
</reference>